<dbReference type="SUPFAM" id="SSF49785">
    <property type="entry name" value="Galactose-binding domain-like"/>
    <property type="match status" value="1"/>
</dbReference>
<reference evidence="3 4" key="1">
    <citation type="submission" date="2023-05" db="EMBL/GenBank/DDBJ databases">
        <title>Streptantibioticus silvisoli sp. nov., acidotolerant actinomycetes 1 from pine litter.</title>
        <authorList>
            <person name="Swiecimska M."/>
            <person name="Golinska P."/>
            <person name="Sangal V."/>
            <person name="Wachnowicz B."/>
            <person name="Goodfellow M."/>
        </authorList>
    </citation>
    <scope>NUCLEOTIDE SEQUENCE [LARGE SCALE GENOMIC DNA]</scope>
    <source>
        <strain evidence="3 4">SL54</strain>
    </source>
</reference>
<keyword evidence="3" id="KW-0456">Lyase</keyword>
<evidence type="ECO:0000313" key="4">
    <source>
        <dbReference type="Proteomes" id="UP001156398"/>
    </source>
</evidence>
<feature type="domain" description="F5/8 type C" evidence="2">
    <location>
        <begin position="25"/>
        <end position="175"/>
    </location>
</feature>
<dbReference type="Proteomes" id="UP001156398">
    <property type="component" value="Unassembled WGS sequence"/>
</dbReference>
<accession>A0ABT6VTX4</accession>
<evidence type="ECO:0000313" key="3">
    <source>
        <dbReference type="EMBL" id="MDI5961202.1"/>
    </source>
</evidence>
<evidence type="ECO:0000256" key="1">
    <source>
        <dbReference type="SAM" id="SignalP"/>
    </source>
</evidence>
<feature type="chain" id="PRO_5045172307" evidence="1">
    <location>
        <begin position="39"/>
        <end position="407"/>
    </location>
</feature>
<gene>
    <name evidence="3" type="ORF">POF43_000420</name>
</gene>
<dbReference type="InterPro" id="IPR008979">
    <property type="entry name" value="Galactose-bd-like_sf"/>
</dbReference>
<dbReference type="Gene3D" id="2.60.120.260">
    <property type="entry name" value="Galactose-binding domain-like"/>
    <property type="match status" value="1"/>
</dbReference>
<dbReference type="RefSeq" id="WP_271322254.1">
    <property type="nucleotide sequence ID" value="NZ_JAAGKO020000001.1"/>
</dbReference>
<dbReference type="PROSITE" id="PS51318">
    <property type="entry name" value="TAT"/>
    <property type="match status" value="1"/>
</dbReference>
<proteinExistence type="predicted"/>
<dbReference type="PROSITE" id="PS50022">
    <property type="entry name" value="FA58C_3"/>
    <property type="match status" value="1"/>
</dbReference>
<name>A0ABT6VTX4_9ACTN</name>
<keyword evidence="1" id="KW-0732">Signal</keyword>
<protein>
    <submittedName>
        <fullName evidence="3">Polysaccharide lyase family 7 protein</fullName>
    </submittedName>
</protein>
<sequence length="407" mass="42439">MNRVRKSVWGRGRRGAVAAAVAMAAGAAVLGVSGAAQAADVEITPAASAVTASSNDGDVPGNVVDGDYSTRWSGQGDGAWLQLDLGTVHTVTHIKLAVYQGDSRENVFQLQYWDGSAWQTAYNGRSSGTSTALESFTFPAVQTSWVRYVGDGYVLDSDGTAGTWNSLTEVEVWGGAATGGGGGGGTATVPGQVLDLTNWKETLPTGPSEDPTEIGQPQLATYDDDPYFTVAPGGTAVQFRAGVNGVTTSGSGYPRSELREMTNGGADEASWSATSGTSTLTVKEAFTHLPNTKPQVVGAQIHNASDDVSVFRLEGTDLYVTDGDDTHHKLVTSSYQLGTPYQAEFVVSGGTIKAYYNGTLETTIAYTGSGNYFKTGAYVQANCTNSSPCSASNYGEVDVYDVTVSHT</sequence>
<dbReference type="GO" id="GO:0016829">
    <property type="term" value="F:lyase activity"/>
    <property type="evidence" value="ECO:0007669"/>
    <property type="project" value="UniProtKB-KW"/>
</dbReference>
<dbReference type="InterPro" id="IPR006311">
    <property type="entry name" value="TAT_signal"/>
</dbReference>
<dbReference type="Pfam" id="PF08787">
    <property type="entry name" value="Alginate_lyase2"/>
    <property type="match status" value="1"/>
</dbReference>
<comment type="caution">
    <text evidence="3">The sequence shown here is derived from an EMBL/GenBank/DDBJ whole genome shotgun (WGS) entry which is preliminary data.</text>
</comment>
<dbReference type="EMBL" id="JAAGKO020000001">
    <property type="protein sequence ID" value="MDI5961202.1"/>
    <property type="molecule type" value="Genomic_DNA"/>
</dbReference>
<feature type="signal peptide" evidence="1">
    <location>
        <begin position="1"/>
        <end position="38"/>
    </location>
</feature>
<dbReference type="SUPFAM" id="SSF49899">
    <property type="entry name" value="Concanavalin A-like lectins/glucanases"/>
    <property type="match status" value="1"/>
</dbReference>
<dbReference type="InterPro" id="IPR000421">
    <property type="entry name" value="FA58C"/>
</dbReference>
<dbReference type="InterPro" id="IPR013320">
    <property type="entry name" value="ConA-like_dom_sf"/>
</dbReference>
<dbReference type="Gene3D" id="2.60.120.200">
    <property type="match status" value="1"/>
</dbReference>
<evidence type="ECO:0000259" key="2">
    <source>
        <dbReference type="PROSITE" id="PS50022"/>
    </source>
</evidence>
<dbReference type="Pfam" id="PF00754">
    <property type="entry name" value="F5_F8_type_C"/>
    <property type="match status" value="1"/>
</dbReference>
<dbReference type="InterPro" id="IPR014895">
    <property type="entry name" value="Alginate_lyase_2"/>
</dbReference>
<keyword evidence="4" id="KW-1185">Reference proteome</keyword>
<organism evidence="3 4">
    <name type="scientific">Streptantibioticus silvisoli</name>
    <dbReference type="NCBI Taxonomy" id="2705255"/>
    <lineage>
        <taxon>Bacteria</taxon>
        <taxon>Bacillati</taxon>
        <taxon>Actinomycetota</taxon>
        <taxon>Actinomycetes</taxon>
        <taxon>Kitasatosporales</taxon>
        <taxon>Streptomycetaceae</taxon>
        <taxon>Streptantibioticus</taxon>
    </lineage>
</organism>